<feature type="transmembrane region" description="Helical" evidence="1">
    <location>
        <begin position="232"/>
        <end position="250"/>
    </location>
</feature>
<name>A0ABU0ERX6_9PSEU</name>
<sequence>MDFTQERVVAYEPHPGEPPASDALEVEILGKQRRRLINSLVVYVVLGAVLLVLNPDVVSFSLVGVLGVVTLLVLWALVFRLRPARKLLHYPAVLLTPGQGQLLVKGSTVSVALPGPEPRWVVVRLPRSKRILLAGTRRMYLIGPDPRGRVMVALPGGITGRFGRVRPAPATGSAEPVVPSRHLVPAAQDPVVTAFMREVWARAVAIVVVLVVVAAGVWAVGSTAFDGHATGTPMTVLAVVYVVLALTIPLRTAGLAAAVRSQHWQELYAELYTAIEPGATGGSGKAEGRVLLADGEAKVRFTRQPLDLLVNIRASGRLWVLGTPQRGKRVVVGLPGYPVLGLVKLG</sequence>
<dbReference type="EMBL" id="JAUSUT010000001">
    <property type="protein sequence ID" value="MDQ0378046.1"/>
    <property type="molecule type" value="Genomic_DNA"/>
</dbReference>
<dbReference type="RefSeq" id="WP_306990656.1">
    <property type="nucleotide sequence ID" value="NZ_JAUSUT010000001.1"/>
</dbReference>
<evidence type="ECO:0000256" key="1">
    <source>
        <dbReference type="SAM" id="Phobius"/>
    </source>
</evidence>
<protein>
    <recommendedName>
        <fullName evidence="4">PH domain-containing protein</fullName>
    </recommendedName>
</protein>
<keyword evidence="1" id="KW-1133">Transmembrane helix</keyword>
<feature type="transmembrane region" description="Helical" evidence="1">
    <location>
        <begin position="36"/>
        <end position="53"/>
    </location>
</feature>
<evidence type="ECO:0000313" key="3">
    <source>
        <dbReference type="Proteomes" id="UP001229651"/>
    </source>
</evidence>
<feature type="transmembrane region" description="Helical" evidence="1">
    <location>
        <begin position="59"/>
        <end position="79"/>
    </location>
</feature>
<comment type="caution">
    <text evidence="2">The sequence shown here is derived from an EMBL/GenBank/DDBJ whole genome shotgun (WGS) entry which is preliminary data.</text>
</comment>
<evidence type="ECO:0000313" key="2">
    <source>
        <dbReference type="EMBL" id="MDQ0378046.1"/>
    </source>
</evidence>
<keyword evidence="1" id="KW-0812">Transmembrane</keyword>
<evidence type="ECO:0008006" key="4">
    <source>
        <dbReference type="Google" id="ProtNLM"/>
    </source>
</evidence>
<feature type="transmembrane region" description="Helical" evidence="1">
    <location>
        <begin position="199"/>
        <end position="220"/>
    </location>
</feature>
<proteinExistence type="predicted"/>
<keyword evidence="1" id="KW-0472">Membrane</keyword>
<organism evidence="2 3">
    <name type="scientific">Amycolatopsis thermophila</name>
    <dbReference type="NCBI Taxonomy" id="206084"/>
    <lineage>
        <taxon>Bacteria</taxon>
        <taxon>Bacillati</taxon>
        <taxon>Actinomycetota</taxon>
        <taxon>Actinomycetes</taxon>
        <taxon>Pseudonocardiales</taxon>
        <taxon>Pseudonocardiaceae</taxon>
        <taxon>Amycolatopsis</taxon>
    </lineage>
</organism>
<keyword evidence="3" id="KW-1185">Reference proteome</keyword>
<accession>A0ABU0ERX6</accession>
<reference evidence="2 3" key="1">
    <citation type="submission" date="2023-07" db="EMBL/GenBank/DDBJ databases">
        <title>Sequencing the genomes of 1000 actinobacteria strains.</title>
        <authorList>
            <person name="Klenk H.-P."/>
        </authorList>
    </citation>
    <scope>NUCLEOTIDE SEQUENCE [LARGE SCALE GENOMIC DNA]</scope>
    <source>
        <strain evidence="2 3">DSM 45805</strain>
    </source>
</reference>
<dbReference type="Proteomes" id="UP001229651">
    <property type="component" value="Unassembled WGS sequence"/>
</dbReference>
<gene>
    <name evidence="2" type="ORF">FB470_002040</name>
</gene>